<keyword evidence="2" id="KW-1185">Reference proteome</keyword>
<organism evidence="1 2">
    <name type="scientific">Bacillus phage MG-B1</name>
    <dbReference type="NCBI Taxonomy" id="1309583"/>
    <lineage>
        <taxon>Viruses</taxon>
        <taxon>Duplodnaviria</taxon>
        <taxon>Heunggongvirae</taxon>
        <taxon>Uroviricota</taxon>
        <taxon>Caudoviricetes</taxon>
        <taxon>Salasmaviridae</taxon>
        <taxon>Northropvirinae</taxon>
        <taxon>Klosterneuburgvirus</taxon>
        <taxon>Klosterneuburgvirus MGB1</taxon>
    </lineage>
</organism>
<protein>
    <submittedName>
        <fullName evidence="1">Uncharacterized protein</fullName>
    </submittedName>
</protein>
<evidence type="ECO:0000313" key="1">
    <source>
        <dbReference type="EMBL" id="AGI10607.1"/>
    </source>
</evidence>
<dbReference type="EMBL" id="KC685370">
    <property type="protein sequence ID" value="AGI10607.1"/>
    <property type="molecule type" value="Genomic_DNA"/>
</dbReference>
<gene>
    <name evidence="1" type="ORF">mgb1_018</name>
</gene>
<dbReference type="KEGG" id="vg:16205395"/>
<reference evidence="1 2" key="1">
    <citation type="journal article" date="2013" name="Genome Announc.">
        <title>Complete Genome Sequence of the Novel Phage MG-B1 Infecting Bacillus weihenstephanensis.</title>
        <authorList>
            <person name="Redondo R.A."/>
            <person name="Kupczok A."/>
            <person name="Stift G."/>
            <person name="Bollback J.P."/>
        </authorList>
    </citation>
    <scope>NUCLEOTIDE SEQUENCE [LARGE SCALE GENOMIC DNA]</scope>
</reference>
<dbReference type="RefSeq" id="YP_008060107.1">
    <property type="nucleotide sequence ID" value="NC_021336.1"/>
</dbReference>
<proteinExistence type="predicted"/>
<dbReference type="Proteomes" id="UP000012167">
    <property type="component" value="Segment"/>
</dbReference>
<accession>M4W8C3</accession>
<dbReference type="GeneID" id="16205395"/>
<name>M4W8C3_9CAUD</name>
<sequence length="112" mass="12911">MGIKGSVAPVYDFYENDIHVAKGTLEEIADKLKTSSIAIYRRHMRTKHGENKNVKYELVKIQNSKLSYSMFIEGKFIGYGTIEELSNISNFSKPYLYKISNGNYKSKIIEIY</sequence>
<evidence type="ECO:0000313" key="2">
    <source>
        <dbReference type="Proteomes" id="UP000012167"/>
    </source>
</evidence>